<proteinExistence type="predicted"/>
<keyword evidence="1" id="KW-0812">Transmembrane</keyword>
<keyword evidence="1" id="KW-0472">Membrane</keyword>
<organism evidence="2 3">
    <name type="scientific">Paracoccus onchidii</name>
    <dbReference type="NCBI Taxonomy" id="3017813"/>
    <lineage>
        <taxon>Bacteria</taxon>
        <taxon>Pseudomonadati</taxon>
        <taxon>Pseudomonadota</taxon>
        <taxon>Alphaproteobacteria</taxon>
        <taxon>Rhodobacterales</taxon>
        <taxon>Paracoccaceae</taxon>
        <taxon>Paracoccus</taxon>
    </lineage>
</organism>
<comment type="caution">
    <text evidence="2">The sequence shown here is derived from an EMBL/GenBank/DDBJ whole genome shotgun (WGS) entry which is preliminary data.</text>
</comment>
<dbReference type="EMBL" id="JAQBIE010000001">
    <property type="protein sequence ID" value="MDB6176053.1"/>
    <property type="molecule type" value="Genomic_DNA"/>
</dbReference>
<gene>
    <name evidence="2" type="ORF">PAF17_00850</name>
</gene>
<dbReference type="RefSeq" id="WP_271887183.1">
    <property type="nucleotide sequence ID" value="NZ_JAQBIE010000001.1"/>
</dbReference>
<keyword evidence="3" id="KW-1185">Reference proteome</keyword>
<evidence type="ECO:0000313" key="2">
    <source>
        <dbReference type="EMBL" id="MDB6176053.1"/>
    </source>
</evidence>
<protein>
    <submittedName>
        <fullName evidence="2">Uncharacterized protein</fullName>
    </submittedName>
</protein>
<keyword evidence="1" id="KW-1133">Transmembrane helix</keyword>
<name>A0ABT4Z9N0_9RHOB</name>
<evidence type="ECO:0000313" key="3">
    <source>
        <dbReference type="Proteomes" id="UP001165641"/>
    </source>
</evidence>
<feature type="transmembrane region" description="Helical" evidence="1">
    <location>
        <begin position="32"/>
        <end position="51"/>
    </location>
</feature>
<reference evidence="2" key="1">
    <citation type="submission" date="2022-12" db="EMBL/GenBank/DDBJ databases">
        <title>Paracoccus onchidii sp. nov., isolated from a marine invertebrate from the South China Sea.</title>
        <authorList>
            <person name="Xu S."/>
            <person name="Liu Z."/>
            <person name="Xu Y."/>
        </authorList>
    </citation>
    <scope>NUCLEOTIDE SEQUENCE</scope>
    <source>
        <strain evidence="2">Z330</strain>
    </source>
</reference>
<dbReference type="Proteomes" id="UP001165641">
    <property type="component" value="Unassembled WGS sequence"/>
</dbReference>
<accession>A0ABT4Z9N0</accession>
<feature type="transmembrane region" description="Helical" evidence="1">
    <location>
        <begin position="6"/>
        <end position="25"/>
    </location>
</feature>
<evidence type="ECO:0000256" key="1">
    <source>
        <dbReference type="SAM" id="Phobius"/>
    </source>
</evidence>
<sequence>MSDYLLLGGTALCVISVLLAVVQLLRLEPPRAAVITLIVGIVMLFAGAYFGPAQFSPQEILSAWSRITAEATGNAP</sequence>